<dbReference type="HOGENOM" id="CLU_1379310_0_0_1"/>
<evidence type="ECO:0000256" key="2">
    <source>
        <dbReference type="ARBA" id="ARBA00022723"/>
    </source>
</evidence>
<keyword evidence="2" id="KW-0479">Metal-binding</keyword>
<dbReference type="EMBL" id="JH822739">
    <property type="protein sequence ID" value="EKC17527.1"/>
    <property type="molecule type" value="Genomic_DNA"/>
</dbReference>
<organism evidence="4">
    <name type="scientific">Magallana gigas</name>
    <name type="common">Pacific oyster</name>
    <name type="synonym">Crassostrea gigas</name>
    <dbReference type="NCBI Taxonomy" id="29159"/>
    <lineage>
        <taxon>Eukaryota</taxon>
        <taxon>Metazoa</taxon>
        <taxon>Spiralia</taxon>
        <taxon>Lophotrochozoa</taxon>
        <taxon>Mollusca</taxon>
        <taxon>Bivalvia</taxon>
        <taxon>Autobranchia</taxon>
        <taxon>Pteriomorphia</taxon>
        <taxon>Ostreida</taxon>
        <taxon>Ostreoidea</taxon>
        <taxon>Ostreidae</taxon>
        <taxon>Magallana</taxon>
    </lineage>
</organism>
<feature type="domain" description="DDE Tnp4" evidence="3">
    <location>
        <begin position="63"/>
        <end position="107"/>
    </location>
</feature>
<sequence length="198" mass="22646">MIVVTATGYIVSVLGPYLADSKNNDASILRHMIYHNAEELRNWLQEEDVFVVDRGFRDAQDVLEDVRWVVEACNGRLKQWQYLSKTLPNSQIPFIGDYVIIVAALCNKYRPSISRSSEEDEQAAVKMLHLSQRANTLQECVEGEGLDRRGMRWSKVDVENVAPDFPCYDESELRQLTLGVYQLRMALSYAQEHTDAEG</sequence>
<evidence type="ECO:0000256" key="1">
    <source>
        <dbReference type="ARBA" id="ARBA00001968"/>
    </source>
</evidence>
<evidence type="ECO:0000313" key="4">
    <source>
        <dbReference type="EMBL" id="EKC17527.1"/>
    </source>
</evidence>
<protein>
    <recommendedName>
        <fullName evidence="3">DDE Tnp4 domain-containing protein</fullName>
    </recommendedName>
</protein>
<gene>
    <name evidence="4" type="ORF">CGI_10000629</name>
</gene>
<dbReference type="InParanoid" id="K1P127"/>
<dbReference type="Pfam" id="PF13359">
    <property type="entry name" value="DDE_Tnp_4"/>
    <property type="match status" value="1"/>
</dbReference>
<proteinExistence type="predicted"/>
<comment type="cofactor">
    <cofactor evidence="1">
        <name>a divalent metal cation</name>
        <dbReference type="ChEBI" id="CHEBI:60240"/>
    </cofactor>
</comment>
<dbReference type="AlphaFoldDB" id="K1P127"/>
<accession>K1P127</accession>
<reference evidence="4" key="1">
    <citation type="journal article" date="2012" name="Nature">
        <title>The oyster genome reveals stress adaptation and complexity of shell formation.</title>
        <authorList>
            <person name="Zhang G."/>
            <person name="Fang X."/>
            <person name="Guo X."/>
            <person name="Li L."/>
            <person name="Luo R."/>
            <person name="Xu F."/>
            <person name="Yang P."/>
            <person name="Zhang L."/>
            <person name="Wang X."/>
            <person name="Qi H."/>
            <person name="Xiong Z."/>
            <person name="Que H."/>
            <person name="Xie Y."/>
            <person name="Holland P.W."/>
            <person name="Paps J."/>
            <person name="Zhu Y."/>
            <person name="Wu F."/>
            <person name="Chen Y."/>
            <person name="Wang J."/>
            <person name="Peng C."/>
            <person name="Meng J."/>
            <person name="Yang L."/>
            <person name="Liu J."/>
            <person name="Wen B."/>
            <person name="Zhang N."/>
            <person name="Huang Z."/>
            <person name="Zhu Q."/>
            <person name="Feng Y."/>
            <person name="Mount A."/>
            <person name="Hedgecock D."/>
            <person name="Xu Z."/>
            <person name="Liu Y."/>
            <person name="Domazet-Loso T."/>
            <person name="Du Y."/>
            <person name="Sun X."/>
            <person name="Zhang S."/>
            <person name="Liu B."/>
            <person name="Cheng P."/>
            <person name="Jiang X."/>
            <person name="Li J."/>
            <person name="Fan D."/>
            <person name="Wang W."/>
            <person name="Fu W."/>
            <person name="Wang T."/>
            <person name="Wang B."/>
            <person name="Zhang J."/>
            <person name="Peng Z."/>
            <person name="Li Y."/>
            <person name="Li N."/>
            <person name="Wang J."/>
            <person name="Chen M."/>
            <person name="He Y."/>
            <person name="Tan F."/>
            <person name="Song X."/>
            <person name="Zheng Q."/>
            <person name="Huang R."/>
            <person name="Yang H."/>
            <person name="Du X."/>
            <person name="Chen L."/>
            <person name="Yang M."/>
            <person name="Gaffney P.M."/>
            <person name="Wang S."/>
            <person name="Luo L."/>
            <person name="She Z."/>
            <person name="Ming Y."/>
            <person name="Huang W."/>
            <person name="Zhang S."/>
            <person name="Huang B."/>
            <person name="Zhang Y."/>
            <person name="Qu T."/>
            <person name="Ni P."/>
            <person name="Miao G."/>
            <person name="Wang J."/>
            <person name="Wang Q."/>
            <person name="Steinberg C.E."/>
            <person name="Wang H."/>
            <person name="Li N."/>
            <person name="Qian L."/>
            <person name="Zhang G."/>
            <person name="Li Y."/>
            <person name="Yang H."/>
            <person name="Liu X."/>
            <person name="Wang J."/>
            <person name="Yin Y."/>
            <person name="Wang J."/>
        </authorList>
    </citation>
    <scope>NUCLEOTIDE SEQUENCE [LARGE SCALE GENOMIC DNA]</scope>
    <source>
        <strain evidence="4">05x7-T-G4-1.051#20</strain>
    </source>
</reference>
<name>K1P127_MAGGI</name>
<evidence type="ECO:0000259" key="3">
    <source>
        <dbReference type="Pfam" id="PF13359"/>
    </source>
</evidence>
<dbReference type="GO" id="GO:0046872">
    <property type="term" value="F:metal ion binding"/>
    <property type="evidence" value="ECO:0007669"/>
    <property type="project" value="UniProtKB-KW"/>
</dbReference>
<dbReference type="InterPro" id="IPR027806">
    <property type="entry name" value="HARBI1_dom"/>
</dbReference>